<organism evidence="1 2">
    <name type="scientific">Vigna angularis var. angularis</name>
    <dbReference type="NCBI Taxonomy" id="157739"/>
    <lineage>
        <taxon>Eukaryota</taxon>
        <taxon>Viridiplantae</taxon>
        <taxon>Streptophyta</taxon>
        <taxon>Embryophyta</taxon>
        <taxon>Tracheophyta</taxon>
        <taxon>Spermatophyta</taxon>
        <taxon>Magnoliopsida</taxon>
        <taxon>eudicotyledons</taxon>
        <taxon>Gunneridae</taxon>
        <taxon>Pentapetalae</taxon>
        <taxon>rosids</taxon>
        <taxon>fabids</taxon>
        <taxon>Fabales</taxon>
        <taxon>Fabaceae</taxon>
        <taxon>Papilionoideae</taxon>
        <taxon>50 kb inversion clade</taxon>
        <taxon>NPAAA clade</taxon>
        <taxon>indigoferoid/millettioid clade</taxon>
        <taxon>Phaseoleae</taxon>
        <taxon>Vigna</taxon>
    </lineage>
</organism>
<accession>A0A0S3STZ4</accession>
<evidence type="ECO:0000313" key="1">
    <source>
        <dbReference type="EMBL" id="BAT96241.1"/>
    </source>
</evidence>
<dbReference type="Proteomes" id="UP000291084">
    <property type="component" value="Chromosome 8"/>
</dbReference>
<proteinExistence type="predicted"/>
<name>A0A0S3STZ4_PHAAN</name>
<evidence type="ECO:0000313" key="2">
    <source>
        <dbReference type="Proteomes" id="UP000291084"/>
    </source>
</evidence>
<protein>
    <submittedName>
        <fullName evidence="1">Uncharacterized protein</fullName>
    </submittedName>
</protein>
<gene>
    <name evidence="1" type="primary">Vigan.08G314800</name>
    <name evidence="1" type="ORF">VIGAN_08314800</name>
</gene>
<reference evidence="1 2" key="1">
    <citation type="journal article" date="2015" name="Sci. Rep.">
        <title>The power of single molecule real-time sequencing technology in the de novo assembly of a eukaryotic genome.</title>
        <authorList>
            <person name="Sakai H."/>
            <person name="Naito K."/>
            <person name="Ogiso-Tanaka E."/>
            <person name="Takahashi Y."/>
            <person name="Iseki K."/>
            <person name="Muto C."/>
            <person name="Satou K."/>
            <person name="Teruya K."/>
            <person name="Shiroma A."/>
            <person name="Shimoji M."/>
            <person name="Hirano T."/>
            <person name="Itoh T."/>
            <person name="Kaga A."/>
            <person name="Tomooka N."/>
        </authorList>
    </citation>
    <scope>NUCLEOTIDE SEQUENCE [LARGE SCALE GENOMIC DNA]</scope>
    <source>
        <strain evidence="2">cv. Shumari</strain>
    </source>
</reference>
<dbReference type="EMBL" id="AP015041">
    <property type="protein sequence ID" value="BAT96241.1"/>
    <property type="molecule type" value="Genomic_DNA"/>
</dbReference>
<dbReference type="AlphaFoldDB" id="A0A0S3STZ4"/>
<sequence length="82" mass="8781">MVPITSVSQKPFQHDGVKGHTPLGEHSSFFTSLLLSFFPSLSSSLSLFKPTLIETDSSSDSPTSKGKFNMALLPLILKAALS</sequence>
<keyword evidence="2" id="KW-1185">Reference proteome</keyword>